<dbReference type="Proteomes" id="UP000008311">
    <property type="component" value="Unassembled WGS sequence"/>
</dbReference>
<protein>
    <submittedName>
        <fullName evidence="3">Uncharacterized protein</fullName>
    </submittedName>
</protein>
<dbReference type="InParanoid" id="B9TFV1"/>
<reference evidence="4" key="1">
    <citation type="journal article" date="2010" name="Nat. Biotechnol.">
        <title>Draft genome sequence of the oilseed species Ricinus communis.</title>
        <authorList>
            <person name="Chan A.P."/>
            <person name="Crabtree J."/>
            <person name="Zhao Q."/>
            <person name="Lorenzi H."/>
            <person name="Orvis J."/>
            <person name="Puiu D."/>
            <person name="Melake-Berhan A."/>
            <person name="Jones K.M."/>
            <person name="Redman J."/>
            <person name="Chen G."/>
            <person name="Cahoon E.B."/>
            <person name="Gedil M."/>
            <person name="Stanke M."/>
            <person name="Haas B.J."/>
            <person name="Wortman J.R."/>
            <person name="Fraser-Liggett C.M."/>
            <person name="Ravel J."/>
            <person name="Rabinowicz P.D."/>
        </authorList>
    </citation>
    <scope>NUCLEOTIDE SEQUENCE [LARGE SCALE GENOMIC DNA]</scope>
    <source>
        <strain evidence="4">cv. Hale</strain>
    </source>
</reference>
<organism evidence="3 4">
    <name type="scientific">Ricinus communis</name>
    <name type="common">Castor bean</name>
    <dbReference type="NCBI Taxonomy" id="3988"/>
    <lineage>
        <taxon>Eukaryota</taxon>
        <taxon>Viridiplantae</taxon>
        <taxon>Streptophyta</taxon>
        <taxon>Embryophyta</taxon>
        <taxon>Tracheophyta</taxon>
        <taxon>Spermatophyta</taxon>
        <taxon>Magnoliopsida</taxon>
        <taxon>eudicotyledons</taxon>
        <taxon>Gunneridae</taxon>
        <taxon>Pentapetalae</taxon>
        <taxon>rosids</taxon>
        <taxon>fabids</taxon>
        <taxon>Malpighiales</taxon>
        <taxon>Euphorbiaceae</taxon>
        <taxon>Acalyphoideae</taxon>
        <taxon>Acalypheae</taxon>
        <taxon>Ricinus</taxon>
    </lineage>
</organism>
<feature type="signal peptide" evidence="2">
    <location>
        <begin position="1"/>
        <end position="18"/>
    </location>
</feature>
<proteinExistence type="predicted"/>
<gene>
    <name evidence="3" type="ORF">RCOM_1843340</name>
</gene>
<evidence type="ECO:0000313" key="3">
    <source>
        <dbReference type="EMBL" id="EEF25264.1"/>
    </source>
</evidence>
<feature type="compositionally biased region" description="Basic and acidic residues" evidence="1">
    <location>
        <begin position="80"/>
        <end position="90"/>
    </location>
</feature>
<feature type="region of interest" description="Disordered" evidence="1">
    <location>
        <begin position="50"/>
        <end position="130"/>
    </location>
</feature>
<feature type="chain" id="PRO_5002892423" evidence="2">
    <location>
        <begin position="19"/>
        <end position="130"/>
    </location>
</feature>
<keyword evidence="2" id="KW-0732">Signal</keyword>
<evidence type="ECO:0000256" key="2">
    <source>
        <dbReference type="SAM" id="SignalP"/>
    </source>
</evidence>
<keyword evidence="4" id="KW-1185">Reference proteome</keyword>
<name>B9TFV1_RICCO</name>
<sequence length="130" mass="13430">MLARLALAGLLVAASAHAADKTPLRYLQKIPGPAGRRAGAPAETPLAIRGAAAQAADGGAGKRRRRHPVQLPARMAARRGRLDPRLHSDQRGGAVVAARESAGHADGPARTTPWHGAGLSLSRAGQIPRQ</sequence>
<dbReference type="AlphaFoldDB" id="B9TFV1"/>
<accession>B9TFV1</accession>
<evidence type="ECO:0000256" key="1">
    <source>
        <dbReference type="SAM" id="MobiDB-lite"/>
    </source>
</evidence>
<dbReference type="EMBL" id="EQ980129">
    <property type="protein sequence ID" value="EEF25264.1"/>
    <property type="molecule type" value="Genomic_DNA"/>
</dbReference>
<evidence type="ECO:0000313" key="4">
    <source>
        <dbReference type="Proteomes" id="UP000008311"/>
    </source>
</evidence>